<keyword evidence="2" id="KW-0256">Endoplasmic reticulum</keyword>
<evidence type="ECO:0008006" key="6">
    <source>
        <dbReference type="Google" id="ProtNLM"/>
    </source>
</evidence>
<keyword evidence="3" id="KW-0472">Membrane</keyword>
<keyword evidence="3" id="KW-1133">Transmembrane helix</keyword>
<evidence type="ECO:0000313" key="5">
    <source>
        <dbReference type="Proteomes" id="UP000838878"/>
    </source>
</evidence>
<protein>
    <recommendedName>
        <fullName evidence="6">Endoplasmic reticulum metallopeptidase 1</fullName>
    </recommendedName>
</protein>
<sequence>MQITNKKKNANRMRHGEVVKENVFEDGVVPLRWLAAALAACGAALGVALLVDARLPAPLGRDAPPDRFIAEIAHEHLVNLTSIGPRVAGSYENEVLAVRVLVEAVRRIAAQASPHNVVEFDVFSASGAFSLTFLDGMSNMYRDVQSVVVRARGAGGRASPARSALLLNCHFDTVPDSPGESPHTAAAAHSGALFVIRYRYRIVHAI</sequence>
<dbReference type="Proteomes" id="UP000838878">
    <property type="component" value="Chromosome 4"/>
</dbReference>
<dbReference type="InterPro" id="IPR045175">
    <property type="entry name" value="M28_fam"/>
</dbReference>
<gene>
    <name evidence="4" type="ORF">BINO364_LOCUS9858</name>
</gene>
<dbReference type="PANTHER" id="PTHR12147">
    <property type="entry name" value="METALLOPEPTIDASE M28 FAMILY MEMBER"/>
    <property type="match status" value="1"/>
</dbReference>
<evidence type="ECO:0000313" key="4">
    <source>
        <dbReference type="EMBL" id="CAH0724104.1"/>
    </source>
</evidence>
<comment type="subcellular location">
    <subcellularLocation>
        <location evidence="1">Endoplasmic reticulum</location>
    </subcellularLocation>
</comment>
<evidence type="ECO:0000256" key="3">
    <source>
        <dbReference type="SAM" id="Phobius"/>
    </source>
</evidence>
<dbReference type="Gene3D" id="3.40.630.10">
    <property type="entry name" value="Zn peptidases"/>
    <property type="match status" value="1"/>
</dbReference>
<dbReference type="AlphaFoldDB" id="A0A8J9Y9I2"/>
<dbReference type="PANTHER" id="PTHR12147:SF22">
    <property type="entry name" value="ENDOPLASMIC RETICULUM METALLOPEPTIDASE 1"/>
    <property type="match status" value="1"/>
</dbReference>
<evidence type="ECO:0000256" key="2">
    <source>
        <dbReference type="ARBA" id="ARBA00022824"/>
    </source>
</evidence>
<dbReference type="GO" id="GO:0006508">
    <property type="term" value="P:proteolysis"/>
    <property type="evidence" value="ECO:0007669"/>
    <property type="project" value="InterPro"/>
</dbReference>
<dbReference type="EMBL" id="OV170224">
    <property type="protein sequence ID" value="CAH0724104.1"/>
    <property type="molecule type" value="Genomic_DNA"/>
</dbReference>
<evidence type="ECO:0000256" key="1">
    <source>
        <dbReference type="ARBA" id="ARBA00004240"/>
    </source>
</evidence>
<reference evidence="4" key="1">
    <citation type="submission" date="2021-12" db="EMBL/GenBank/DDBJ databases">
        <authorList>
            <person name="Martin H S."/>
        </authorList>
    </citation>
    <scope>NUCLEOTIDE SEQUENCE</scope>
</reference>
<keyword evidence="5" id="KW-1185">Reference proteome</keyword>
<keyword evidence="3" id="KW-0812">Transmembrane</keyword>
<name>A0A8J9Y9I2_9NEOP</name>
<dbReference type="OrthoDB" id="76293at2759"/>
<dbReference type="GO" id="GO:0008235">
    <property type="term" value="F:metalloexopeptidase activity"/>
    <property type="evidence" value="ECO:0007669"/>
    <property type="project" value="InterPro"/>
</dbReference>
<accession>A0A8J9Y9I2</accession>
<dbReference type="GO" id="GO:0005783">
    <property type="term" value="C:endoplasmic reticulum"/>
    <property type="evidence" value="ECO:0007669"/>
    <property type="project" value="UniProtKB-SubCell"/>
</dbReference>
<organism evidence="4 5">
    <name type="scientific">Brenthis ino</name>
    <name type="common">lesser marbled fritillary</name>
    <dbReference type="NCBI Taxonomy" id="405034"/>
    <lineage>
        <taxon>Eukaryota</taxon>
        <taxon>Metazoa</taxon>
        <taxon>Ecdysozoa</taxon>
        <taxon>Arthropoda</taxon>
        <taxon>Hexapoda</taxon>
        <taxon>Insecta</taxon>
        <taxon>Pterygota</taxon>
        <taxon>Neoptera</taxon>
        <taxon>Endopterygota</taxon>
        <taxon>Lepidoptera</taxon>
        <taxon>Glossata</taxon>
        <taxon>Ditrysia</taxon>
        <taxon>Papilionoidea</taxon>
        <taxon>Nymphalidae</taxon>
        <taxon>Heliconiinae</taxon>
        <taxon>Argynnini</taxon>
        <taxon>Brenthis</taxon>
    </lineage>
</organism>
<feature type="transmembrane region" description="Helical" evidence="3">
    <location>
        <begin position="31"/>
        <end position="51"/>
    </location>
</feature>
<dbReference type="SUPFAM" id="SSF53187">
    <property type="entry name" value="Zn-dependent exopeptidases"/>
    <property type="match status" value="1"/>
</dbReference>
<feature type="non-terminal residue" evidence="4">
    <location>
        <position position="206"/>
    </location>
</feature>
<proteinExistence type="predicted"/>